<organism evidence="6 7">
    <name type="scientific">Parasutterella excrementihominis YIT 11859</name>
    <dbReference type="NCBI Taxonomy" id="762966"/>
    <lineage>
        <taxon>Bacteria</taxon>
        <taxon>Pseudomonadati</taxon>
        <taxon>Pseudomonadota</taxon>
        <taxon>Betaproteobacteria</taxon>
        <taxon>Burkholderiales</taxon>
        <taxon>Sutterellaceae</taxon>
        <taxon>Parasutterella</taxon>
    </lineage>
</organism>
<dbReference type="PANTHER" id="PTHR43400:SF7">
    <property type="entry name" value="FAD-DEPENDENT OXIDOREDUCTASE 2 FAD BINDING DOMAIN-CONTAINING PROTEIN"/>
    <property type="match status" value="1"/>
</dbReference>
<dbReference type="EMBL" id="AFBP01000036">
    <property type="protein sequence ID" value="EGG54572.1"/>
    <property type="molecule type" value="Genomic_DNA"/>
</dbReference>
<reference evidence="6 7" key="1">
    <citation type="submission" date="2011-02" db="EMBL/GenBank/DDBJ databases">
        <authorList>
            <person name="Weinstock G."/>
            <person name="Sodergren E."/>
            <person name="Clifton S."/>
            <person name="Fulton L."/>
            <person name="Fulton B."/>
            <person name="Courtney L."/>
            <person name="Fronick C."/>
            <person name="Harrison M."/>
            <person name="Strong C."/>
            <person name="Farmer C."/>
            <person name="Delahaunty K."/>
            <person name="Markovic C."/>
            <person name="Hall O."/>
            <person name="Minx P."/>
            <person name="Tomlinson C."/>
            <person name="Mitreva M."/>
            <person name="Hou S."/>
            <person name="Chen J."/>
            <person name="Wollam A."/>
            <person name="Pepin K.H."/>
            <person name="Johnson M."/>
            <person name="Bhonagiri V."/>
            <person name="Zhang X."/>
            <person name="Suruliraj S."/>
            <person name="Warren W."/>
            <person name="Chinwalla A."/>
            <person name="Mardis E.R."/>
            <person name="Wilson R.K."/>
        </authorList>
    </citation>
    <scope>NUCLEOTIDE SEQUENCE [LARGE SCALE GENOMIC DNA]</scope>
    <source>
        <strain evidence="6 7">YIT 11859</strain>
    </source>
</reference>
<dbReference type="AlphaFoldDB" id="F3QKD8"/>
<evidence type="ECO:0000313" key="6">
    <source>
        <dbReference type="EMBL" id="EGG54572.1"/>
    </source>
</evidence>
<name>F3QKD8_9BURK</name>
<dbReference type="HOGENOM" id="CLU_011398_4_3_4"/>
<dbReference type="RefSeq" id="WP_008864210.1">
    <property type="nucleotide sequence ID" value="NZ_GL883708.1"/>
</dbReference>
<dbReference type="Proteomes" id="UP000005156">
    <property type="component" value="Unassembled WGS sequence"/>
</dbReference>
<keyword evidence="2" id="KW-0285">Flavoprotein</keyword>
<dbReference type="InterPro" id="IPR036188">
    <property type="entry name" value="FAD/NAD-bd_sf"/>
</dbReference>
<evidence type="ECO:0000256" key="2">
    <source>
        <dbReference type="ARBA" id="ARBA00022630"/>
    </source>
</evidence>
<dbReference type="InterPro" id="IPR050315">
    <property type="entry name" value="FAD-oxidoreductase_2"/>
</dbReference>
<protein>
    <submittedName>
        <fullName evidence="6">Flavocytochrome c</fullName>
    </submittedName>
</protein>
<dbReference type="OrthoDB" id="9813348at2"/>
<evidence type="ECO:0000256" key="4">
    <source>
        <dbReference type="ARBA" id="ARBA00023002"/>
    </source>
</evidence>
<dbReference type="Gene3D" id="3.50.50.60">
    <property type="entry name" value="FAD/NAD(P)-binding domain"/>
    <property type="match status" value="1"/>
</dbReference>
<dbReference type="InterPro" id="IPR027477">
    <property type="entry name" value="Succ_DH/fumarate_Rdtase_cat_sf"/>
</dbReference>
<evidence type="ECO:0000313" key="7">
    <source>
        <dbReference type="Proteomes" id="UP000005156"/>
    </source>
</evidence>
<evidence type="ECO:0000256" key="3">
    <source>
        <dbReference type="ARBA" id="ARBA00022827"/>
    </source>
</evidence>
<evidence type="ECO:0000259" key="5">
    <source>
        <dbReference type="Pfam" id="PF00890"/>
    </source>
</evidence>
<dbReference type="Pfam" id="PF00890">
    <property type="entry name" value="FAD_binding_2"/>
    <property type="match status" value="1"/>
</dbReference>
<evidence type="ECO:0000256" key="1">
    <source>
        <dbReference type="ARBA" id="ARBA00001974"/>
    </source>
</evidence>
<keyword evidence="4" id="KW-0560">Oxidoreductase</keyword>
<dbReference type="GO" id="GO:0016491">
    <property type="term" value="F:oxidoreductase activity"/>
    <property type="evidence" value="ECO:0007669"/>
    <property type="project" value="UniProtKB-KW"/>
</dbReference>
<keyword evidence="7" id="KW-1185">Reference proteome</keyword>
<dbReference type="SUPFAM" id="SSF51905">
    <property type="entry name" value="FAD/NAD(P)-binding domain"/>
    <property type="match status" value="1"/>
</dbReference>
<dbReference type="InterPro" id="IPR003953">
    <property type="entry name" value="FAD-dep_OxRdtase_2_FAD-bd"/>
</dbReference>
<comment type="caution">
    <text evidence="6">The sequence shown here is derived from an EMBL/GenBank/DDBJ whole genome shotgun (WGS) entry which is preliminary data.</text>
</comment>
<feature type="domain" description="FAD-dependent oxidoreductase 2 FAD-binding" evidence="5">
    <location>
        <begin position="41"/>
        <end position="461"/>
    </location>
</feature>
<dbReference type="GeneID" id="43348809"/>
<sequence>MNRRKFFKNSVLSAIGTAGLLKTAEAAEAAKSSDQNVQEYDIVVIGSGCAGLTTAIEAADLGAKVVVLEKMFGPFGNTIYAGGNFNATNTWVQKRDGIKDTVEDFYNDLMKVSMYRGDPVLTKMFAEQSADVVQWLTDRIHMEWKPIDVQIAPMLGRCHEVGGKLTPGGNQLLRNMLDECKLLNIPIHTRTKAVELLRDESLNCTGVKAVGPNGPVTYKAKGGVVICTGGFHNNKDLVTRYMGGNVAWMPLRGSAIITGENYTLTQPFFPQYVNMDQFHAGPIHPTTRANPSNMVNFGICVTPQGKRYIDEGQTYVYVGQNTPKLIKENRAFIVIDSRVVDEPIVARRIKRYQKAKAEIYKADTIAELAKQMGVPAETLEKTVKEFNAAVHNGTTDKLAVPTTLEKPYTIEKAPFYGFMFAGGMTATFGGPKINPKAQIINTEGQPIPGLYGAGNAVGGIFYDNYLDGSQLTAAVIWGRIAAREALARAKAMRG</sequence>
<accession>F3QKD8</accession>
<proteinExistence type="predicted"/>
<dbReference type="eggNOG" id="COG1053">
    <property type="taxonomic scope" value="Bacteria"/>
</dbReference>
<dbReference type="Gene3D" id="3.90.700.10">
    <property type="entry name" value="Succinate dehydrogenase/fumarate reductase flavoprotein, catalytic domain"/>
    <property type="match status" value="1"/>
</dbReference>
<dbReference type="SUPFAM" id="SSF56425">
    <property type="entry name" value="Succinate dehydrogenase/fumarate reductase flavoprotein, catalytic domain"/>
    <property type="match status" value="1"/>
</dbReference>
<gene>
    <name evidence="6" type="ORF">HMPREF9439_01396</name>
</gene>
<comment type="cofactor">
    <cofactor evidence="1">
        <name>FAD</name>
        <dbReference type="ChEBI" id="CHEBI:57692"/>
    </cofactor>
</comment>
<dbReference type="PANTHER" id="PTHR43400">
    <property type="entry name" value="FUMARATE REDUCTASE"/>
    <property type="match status" value="1"/>
</dbReference>
<keyword evidence="3" id="KW-0274">FAD</keyword>